<gene>
    <name evidence="3" type="ORF">CROQUDRAFT_81382</name>
</gene>
<dbReference type="AlphaFoldDB" id="A0A9P6T951"/>
<keyword evidence="1" id="KW-0812">Transmembrane</keyword>
<protein>
    <recommendedName>
        <fullName evidence="2">DUF7872 domain-containing protein</fullName>
    </recommendedName>
</protein>
<organism evidence="3 4">
    <name type="scientific">Cronartium quercuum f. sp. fusiforme G11</name>
    <dbReference type="NCBI Taxonomy" id="708437"/>
    <lineage>
        <taxon>Eukaryota</taxon>
        <taxon>Fungi</taxon>
        <taxon>Dikarya</taxon>
        <taxon>Basidiomycota</taxon>
        <taxon>Pucciniomycotina</taxon>
        <taxon>Pucciniomycetes</taxon>
        <taxon>Pucciniales</taxon>
        <taxon>Coleosporiaceae</taxon>
        <taxon>Cronartium</taxon>
    </lineage>
</organism>
<evidence type="ECO:0000259" key="2">
    <source>
        <dbReference type="Pfam" id="PF25278"/>
    </source>
</evidence>
<keyword evidence="1" id="KW-1133">Transmembrane helix</keyword>
<dbReference type="Pfam" id="PF25278">
    <property type="entry name" value="DUF7872"/>
    <property type="match status" value="1"/>
</dbReference>
<comment type="caution">
    <text evidence="3">The sequence shown here is derived from an EMBL/GenBank/DDBJ whole genome shotgun (WGS) entry which is preliminary data.</text>
</comment>
<keyword evidence="1" id="KW-0472">Membrane</keyword>
<accession>A0A9P6T951</accession>
<dbReference type="InterPro" id="IPR057194">
    <property type="entry name" value="DUF7872"/>
</dbReference>
<evidence type="ECO:0000313" key="3">
    <source>
        <dbReference type="EMBL" id="KAG0143199.1"/>
    </source>
</evidence>
<dbReference type="PANTHER" id="PTHR33339:SF1">
    <property type="entry name" value="LYSM DOMAIN-CONTAINING PROTEIN"/>
    <property type="match status" value="1"/>
</dbReference>
<feature type="transmembrane region" description="Helical" evidence="1">
    <location>
        <begin position="115"/>
        <end position="135"/>
    </location>
</feature>
<dbReference type="OrthoDB" id="2501761at2759"/>
<evidence type="ECO:0000313" key="4">
    <source>
        <dbReference type="Proteomes" id="UP000886653"/>
    </source>
</evidence>
<proteinExistence type="predicted"/>
<dbReference type="EMBL" id="MU167326">
    <property type="protein sequence ID" value="KAG0143199.1"/>
    <property type="molecule type" value="Genomic_DNA"/>
</dbReference>
<reference evidence="3" key="1">
    <citation type="submission" date="2013-11" db="EMBL/GenBank/DDBJ databases">
        <title>Genome sequence of the fusiform rust pathogen reveals effectors for host alternation and coevolution with pine.</title>
        <authorList>
            <consortium name="DOE Joint Genome Institute"/>
            <person name="Smith K."/>
            <person name="Pendleton A."/>
            <person name="Kubisiak T."/>
            <person name="Anderson C."/>
            <person name="Salamov A."/>
            <person name="Aerts A."/>
            <person name="Riley R."/>
            <person name="Clum A."/>
            <person name="Lindquist E."/>
            <person name="Ence D."/>
            <person name="Campbell M."/>
            <person name="Kronenberg Z."/>
            <person name="Feau N."/>
            <person name="Dhillon B."/>
            <person name="Hamelin R."/>
            <person name="Burleigh J."/>
            <person name="Smith J."/>
            <person name="Yandell M."/>
            <person name="Nelson C."/>
            <person name="Grigoriev I."/>
            <person name="Davis J."/>
        </authorList>
    </citation>
    <scope>NUCLEOTIDE SEQUENCE</scope>
    <source>
        <strain evidence="3">G11</strain>
    </source>
</reference>
<evidence type="ECO:0000256" key="1">
    <source>
        <dbReference type="SAM" id="Phobius"/>
    </source>
</evidence>
<feature type="transmembrane region" description="Helical" evidence="1">
    <location>
        <begin position="50"/>
        <end position="73"/>
    </location>
</feature>
<dbReference type="Proteomes" id="UP000886653">
    <property type="component" value="Unassembled WGS sequence"/>
</dbReference>
<dbReference type="PANTHER" id="PTHR33339">
    <property type="entry name" value="LYSM DOMAIN-CONTAINING PROTEIN"/>
    <property type="match status" value="1"/>
</dbReference>
<feature type="domain" description="DUF7872" evidence="2">
    <location>
        <begin position="141"/>
        <end position="356"/>
    </location>
</feature>
<sequence>MKENGISNFDCGIGKRCHAYQPCYPINSKVWYIAFSLQQFTTFYNIYYDAIGYGIAIVQSSINTLFASLFTVYDTVAIDNMKSNLGVNAALAQVTGTVIMDIMLMCGQRVGPVGYAFNMINFAMAAVMGIGSYAIKEPPGPLKDGFEEWSNTAWYLTQYEKNIHQEIDANLKKRFSNGISTEDGIYGILKNGTFLNQAKMISLTEIENKIKNITMALSVNMILHRIGCTEKGQNGAFPTGNRLSYCDKPGGTMYNIILSVNDKSVNEIDNANVIYEFYGYSTELIIKSSIKCQELGKGFNYVPWKDGHDLPDDITAVCVWNLPVCDTRDEKIRKKVHKKIGGWTTAKTCRKIAGLPLKKNG</sequence>
<keyword evidence="4" id="KW-1185">Reference proteome</keyword>
<name>A0A9P6T951_9BASI</name>